<gene>
    <name evidence="1" type="ORF">ECH7EC869_1858</name>
</gene>
<dbReference type="AlphaFoldDB" id="A0A0H3PJP3"/>
<dbReference type="BioCyc" id="ECOL478008-HMP:G76-483398-MONOMER"/>
<protein>
    <submittedName>
        <fullName evidence="1">Uncharacterized protein</fullName>
    </submittedName>
</protein>
<proteinExistence type="predicted"/>
<name>A0A0H3PJP3_ECO5C</name>
<dbReference type="Proteomes" id="UP000004641">
    <property type="component" value="Unassembled WGS sequence"/>
</dbReference>
<comment type="caution">
    <text evidence="1">The sequence shown here is derived from an EMBL/GenBank/DDBJ whole genome shotgun (WGS) entry which is preliminary data.</text>
</comment>
<accession>A0A0H3PJP3</accession>
<organism evidence="1 2">
    <name type="scientific">Escherichia coli O157:H7 (strain EC869)</name>
    <dbReference type="NCBI Taxonomy" id="478008"/>
    <lineage>
        <taxon>Bacteria</taxon>
        <taxon>Pseudomonadati</taxon>
        <taxon>Pseudomonadota</taxon>
        <taxon>Gammaproteobacteria</taxon>
        <taxon>Enterobacterales</taxon>
        <taxon>Enterobacteriaceae</taxon>
        <taxon>Escherichia</taxon>
    </lineage>
</organism>
<dbReference type="EMBL" id="ABHU01000017">
    <property type="protein sequence ID" value="EDU89896.1"/>
    <property type="molecule type" value="Genomic_DNA"/>
</dbReference>
<reference evidence="1 2" key="1">
    <citation type="journal article" date="2011" name="Appl. Environ. Microbiol.">
        <title>Genome signatures of Escherichia coli O157:H7 isolates from the bovine host reservoir.</title>
        <authorList>
            <person name="Eppinger M."/>
            <person name="Mammel M.K."/>
            <person name="Leclerc J.E."/>
            <person name="Ravel J."/>
            <person name="Cebula T.A."/>
        </authorList>
    </citation>
    <scope>NUCLEOTIDE SEQUENCE [LARGE SCALE GENOMIC DNA]</scope>
    <source>
        <strain evidence="1 2">EC869</strain>
    </source>
</reference>
<sequence length="53" mass="5972">MHENTVASPRKGEIIICMTRPVLSHEHSVSVSSFRINESVILLLYQQVIPITP</sequence>
<evidence type="ECO:0000313" key="1">
    <source>
        <dbReference type="EMBL" id="EDU89896.1"/>
    </source>
</evidence>
<evidence type="ECO:0000313" key="2">
    <source>
        <dbReference type="Proteomes" id="UP000004641"/>
    </source>
</evidence>